<evidence type="ECO:0000313" key="4">
    <source>
        <dbReference type="EMBL" id="KIW31326.1"/>
    </source>
</evidence>
<dbReference type="PANTHER" id="PTHR22789:SF0">
    <property type="entry name" value="3-OXO-TETRONATE 4-PHOSPHATE DECARBOXYLASE-RELATED"/>
    <property type="match status" value="1"/>
</dbReference>
<evidence type="ECO:0000256" key="2">
    <source>
        <dbReference type="ARBA" id="ARBA00023239"/>
    </source>
</evidence>
<keyword evidence="1" id="KW-0479">Metal-binding</keyword>
<keyword evidence="2" id="KW-0456">Lyase</keyword>
<dbReference type="STRING" id="569365.A0A0D1ZT98"/>
<name>A0A0D1ZT98_9EURO</name>
<protein>
    <recommendedName>
        <fullName evidence="3">Class II aldolase/adducin N-terminal domain-containing protein</fullName>
    </recommendedName>
</protein>
<dbReference type="GO" id="GO:0016832">
    <property type="term" value="F:aldehyde-lyase activity"/>
    <property type="evidence" value="ECO:0007669"/>
    <property type="project" value="TreeGrafter"/>
</dbReference>
<proteinExistence type="predicted"/>
<dbReference type="VEuPathDB" id="FungiDB:PV07_02983"/>
<gene>
    <name evidence="4" type="ORF">PV07_02983</name>
</gene>
<dbReference type="Pfam" id="PF00596">
    <property type="entry name" value="Aldolase_II"/>
    <property type="match status" value="1"/>
</dbReference>
<sequence>MGQWKNSELCTIRRNPTIEVWLFTKLLSSHQLELFHCSSTYRSLRVGALSVEPSTRSPLFFNIPSRHKEAAMTGSVDCVTDLSQVSPVLLRKYIDGCHMLHQHDLVDAYGHLSVRLSNTTFLMSRYLAPALVASPEDLVIYNIEDAQPVKPDAPRGFSERFIHSEVYKAYPAVQSVVHSHSLEVVPFSISTVPLSACFHMAGFLGTAVPVWDAASVYKDHPSDNQDMLVRNIKLASSLAKALGENGQVKHPVVLMRGHGMVVTSESLEMCIFNCIYTQQNARVQRSAMGLGGEVKYFTQREAHDTGTTTGMGAVKPWPLWEQEVANETMYRNQISQPGSGRD</sequence>
<evidence type="ECO:0000256" key="1">
    <source>
        <dbReference type="ARBA" id="ARBA00022723"/>
    </source>
</evidence>
<feature type="domain" description="Class II aldolase/adducin N-terminal" evidence="3">
    <location>
        <begin position="91"/>
        <end position="285"/>
    </location>
</feature>
<dbReference type="HOGENOM" id="CLU_006033_2_2_1"/>
<dbReference type="InterPro" id="IPR036409">
    <property type="entry name" value="Aldolase_II/adducin_N_sf"/>
</dbReference>
<organism evidence="4 5">
    <name type="scientific">Cladophialophora immunda</name>
    <dbReference type="NCBI Taxonomy" id="569365"/>
    <lineage>
        <taxon>Eukaryota</taxon>
        <taxon>Fungi</taxon>
        <taxon>Dikarya</taxon>
        <taxon>Ascomycota</taxon>
        <taxon>Pezizomycotina</taxon>
        <taxon>Eurotiomycetes</taxon>
        <taxon>Chaetothyriomycetidae</taxon>
        <taxon>Chaetothyriales</taxon>
        <taxon>Herpotrichiellaceae</taxon>
        <taxon>Cladophialophora</taxon>
    </lineage>
</organism>
<dbReference type="InterPro" id="IPR001303">
    <property type="entry name" value="Aldolase_II/adducin_N"/>
</dbReference>
<dbReference type="RefSeq" id="XP_016251542.1">
    <property type="nucleotide sequence ID" value="XM_016389640.1"/>
</dbReference>
<dbReference type="SUPFAM" id="SSF53639">
    <property type="entry name" value="AraD/HMP-PK domain-like"/>
    <property type="match status" value="1"/>
</dbReference>
<dbReference type="Proteomes" id="UP000054466">
    <property type="component" value="Unassembled WGS sequence"/>
</dbReference>
<dbReference type="Gene3D" id="3.40.225.10">
    <property type="entry name" value="Class II aldolase/adducin N-terminal domain"/>
    <property type="match status" value="1"/>
</dbReference>
<reference evidence="4 5" key="1">
    <citation type="submission" date="2015-01" db="EMBL/GenBank/DDBJ databases">
        <title>The Genome Sequence of Cladophialophora immunda CBS83496.</title>
        <authorList>
            <consortium name="The Broad Institute Genomics Platform"/>
            <person name="Cuomo C."/>
            <person name="de Hoog S."/>
            <person name="Gorbushina A."/>
            <person name="Stielow B."/>
            <person name="Teixiera M."/>
            <person name="Abouelleil A."/>
            <person name="Chapman S.B."/>
            <person name="Priest M."/>
            <person name="Young S.K."/>
            <person name="Wortman J."/>
            <person name="Nusbaum C."/>
            <person name="Birren B."/>
        </authorList>
    </citation>
    <scope>NUCLEOTIDE SEQUENCE [LARGE SCALE GENOMIC DNA]</scope>
    <source>
        <strain evidence="4 5">CBS 83496</strain>
    </source>
</reference>
<dbReference type="GO" id="GO:0019323">
    <property type="term" value="P:pentose catabolic process"/>
    <property type="evidence" value="ECO:0007669"/>
    <property type="project" value="TreeGrafter"/>
</dbReference>
<evidence type="ECO:0000259" key="3">
    <source>
        <dbReference type="SMART" id="SM01007"/>
    </source>
</evidence>
<dbReference type="GeneID" id="27342177"/>
<dbReference type="InterPro" id="IPR050197">
    <property type="entry name" value="Aldolase_class_II_sugar_metab"/>
</dbReference>
<dbReference type="GO" id="GO:0005829">
    <property type="term" value="C:cytosol"/>
    <property type="evidence" value="ECO:0007669"/>
    <property type="project" value="TreeGrafter"/>
</dbReference>
<dbReference type="SMART" id="SM01007">
    <property type="entry name" value="Aldolase_II"/>
    <property type="match status" value="1"/>
</dbReference>
<dbReference type="EMBL" id="KN847041">
    <property type="protein sequence ID" value="KIW31326.1"/>
    <property type="molecule type" value="Genomic_DNA"/>
</dbReference>
<dbReference type="AlphaFoldDB" id="A0A0D1ZT98"/>
<evidence type="ECO:0000313" key="5">
    <source>
        <dbReference type="Proteomes" id="UP000054466"/>
    </source>
</evidence>
<keyword evidence="5" id="KW-1185">Reference proteome</keyword>
<dbReference type="GO" id="GO:0046872">
    <property type="term" value="F:metal ion binding"/>
    <property type="evidence" value="ECO:0007669"/>
    <property type="project" value="UniProtKB-KW"/>
</dbReference>
<dbReference type="PANTHER" id="PTHR22789">
    <property type="entry name" value="FUCULOSE PHOSPHATE ALDOLASE"/>
    <property type="match status" value="1"/>
</dbReference>
<accession>A0A0D1ZT98</accession>
<dbReference type="OrthoDB" id="2932980at2759"/>